<gene>
    <name evidence="2" type="ORF">C8F04DRAFT_1112854</name>
</gene>
<dbReference type="AlphaFoldDB" id="A0AAD6SQN9"/>
<feature type="region of interest" description="Disordered" evidence="1">
    <location>
        <begin position="114"/>
        <end position="166"/>
    </location>
</feature>
<feature type="compositionally biased region" description="Basic residues" evidence="1">
    <location>
        <begin position="125"/>
        <end position="136"/>
    </location>
</feature>
<keyword evidence="3" id="KW-1185">Reference proteome</keyword>
<dbReference type="EMBL" id="JARJCM010000088">
    <property type="protein sequence ID" value="KAJ7030715.1"/>
    <property type="molecule type" value="Genomic_DNA"/>
</dbReference>
<sequence length="238" mass="26563">MAGSEESGRRNPPRAHTPMANDNIILHLRLRAPAAHPKPQSRTRPKPRYVAKLIVALPVVALEVVCEHALLHEHFFGGGGVAWDRERDDRLGGEGVRVLEFVVLERKGRELVRKDGERKGDRGGRKAGRRRSKRGERSRSSPRISTTGQPSPSSKQPTLQWSQAAPTATRCRAYGLPARTRTNIQRTQGAISASFHLFSARLGPEYIPSRQGPSHYKQPRGTPNLRREVSFRTSSPLR</sequence>
<feature type="compositionally biased region" description="Basic and acidic residues" evidence="1">
    <location>
        <begin position="114"/>
        <end position="124"/>
    </location>
</feature>
<organism evidence="2 3">
    <name type="scientific">Mycena alexandri</name>
    <dbReference type="NCBI Taxonomy" id="1745969"/>
    <lineage>
        <taxon>Eukaryota</taxon>
        <taxon>Fungi</taxon>
        <taxon>Dikarya</taxon>
        <taxon>Basidiomycota</taxon>
        <taxon>Agaricomycotina</taxon>
        <taxon>Agaricomycetes</taxon>
        <taxon>Agaricomycetidae</taxon>
        <taxon>Agaricales</taxon>
        <taxon>Marasmiineae</taxon>
        <taxon>Mycenaceae</taxon>
        <taxon>Mycena</taxon>
    </lineage>
</organism>
<feature type="compositionally biased region" description="Polar residues" evidence="1">
    <location>
        <begin position="142"/>
        <end position="166"/>
    </location>
</feature>
<protein>
    <submittedName>
        <fullName evidence="2">Uncharacterized protein</fullName>
    </submittedName>
</protein>
<evidence type="ECO:0000313" key="3">
    <source>
        <dbReference type="Proteomes" id="UP001218188"/>
    </source>
</evidence>
<proteinExistence type="predicted"/>
<dbReference type="Proteomes" id="UP001218188">
    <property type="component" value="Unassembled WGS sequence"/>
</dbReference>
<accession>A0AAD6SQN9</accession>
<feature type="region of interest" description="Disordered" evidence="1">
    <location>
        <begin position="204"/>
        <end position="238"/>
    </location>
</feature>
<comment type="caution">
    <text evidence="2">The sequence shown here is derived from an EMBL/GenBank/DDBJ whole genome shotgun (WGS) entry which is preliminary data.</text>
</comment>
<evidence type="ECO:0000313" key="2">
    <source>
        <dbReference type="EMBL" id="KAJ7030715.1"/>
    </source>
</evidence>
<reference evidence="2" key="1">
    <citation type="submission" date="2023-03" db="EMBL/GenBank/DDBJ databases">
        <title>Massive genome expansion in bonnet fungi (Mycena s.s.) driven by repeated elements and novel gene families across ecological guilds.</title>
        <authorList>
            <consortium name="Lawrence Berkeley National Laboratory"/>
            <person name="Harder C.B."/>
            <person name="Miyauchi S."/>
            <person name="Viragh M."/>
            <person name="Kuo A."/>
            <person name="Thoen E."/>
            <person name="Andreopoulos B."/>
            <person name="Lu D."/>
            <person name="Skrede I."/>
            <person name="Drula E."/>
            <person name="Henrissat B."/>
            <person name="Morin E."/>
            <person name="Kohler A."/>
            <person name="Barry K."/>
            <person name="LaButti K."/>
            <person name="Morin E."/>
            <person name="Salamov A."/>
            <person name="Lipzen A."/>
            <person name="Mereny Z."/>
            <person name="Hegedus B."/>
            <person name="Baldrian P."/>
            <person name="Stursova M."/>
            <person name="Weitz H."/>
            <person name="Taylor A."/>
            <person name="Grigoriev I.V."/>
            <person name="Nagy L.G."/>
            <person name="Martin F."/>
            <person name="Kauserud H."/>
        </authorList>
    </citation>
    <scope>NUCLEOTIDE SEQUENCE</scope>
    <source>
        <strain evidence="2">CBHHK200</strain>
    </source>
</reference>
<name>A0AAD6SQN9_9AGAR</name>
<evidence type="ECO:0000256" key="1">
    <source>
        <dbReference type="SAM" id="MobiDB-lite"/>
    </source>
</evidence>